<reference evidence="7 8" key="1">
    <citation type="submission" date="2017-03" db="EMBL/GenBank/DDBJ databases">
        <authorList>
            <person name="Afonso C.L."/>
            <person name="Miller P.J."/>
            <person name="Scott M.A."/>
            <person name="Spackman E."/>
            <person name="Goraichik I."/>
            <person name="Dimitrov K.M."/>
            <person name="Suarez D.L."/>
            <person name="Swayne D.E."/>
        </authorList>
    </citation>
    <scope>NUCLEOTIDE SEQUENCE [LARGE SCALE GENOMIC DNA]</scope>
    <source>
        <strain evidence="7">SB41UT1</strain>
    </source>
</reference>
<organism evidence="7 8">
    <name type="scientific">Parendozoicomonas haliclonae</name>
    <dbReference type="NCBI Taxonomy" id="1960125"/>
    <lineage>
        <taxon>Bacteria</taxon>
        <taxon>Pseudomonadati</taxon>
        <taxon>Pseudomonadota</taxon>
        <taxon>Gammaproteobacteria</taxon>
        <taxon>Oceanospirillales</taxon>
        <taxon>Endozoicomonadaceae</taxon>
        <taxon>Parendozoicomonas</taxon>
    </lineage>
</organism>
<evidence type="ECO:0000313" key="8">
    <source>
        <dbReference type="Proteomes" id="UP000196573"/>
    </source>
</evidence>
<sequence length="127" mass="13809">MAINFDKALGIHPDALQFRVQRAMVLAGNLANVDTPGFKAKDIEFGAVLEQQNSRLMSSSGNHMGSVDRLGDGSVKYRIPQQQSTDGNSVELGVEQANYAENALAFQTSFSFLNMKFKGLARAINGR</sequence>
<name>A0A1X7AGX7_9GAMM</name>
<comment type="similarity">
    <text evidence="2 6">Belongs to the flagella basal body rod proteins family.</text>
</comment>
<protein>
    <recommendedName>
        <fullName evidence="3 6">Flagellar basal body rod protein FlgB</fullName>
    </recommendedName>
</protein>
<dbReference type="AlphaFoldDB" id="A0A1X7AGX7"/>
<dbReference type="EMBL" id="FWPT01000002">
    <property type="protein sequence ID" value="SMA39796.1"/>
    <property type="molecule type" value="Genomic_DNA"/>
</dbReference>
<evidence type="ECO:0000256" key="2">
    <source>
        <dbReference type="ARBA" id="ARBA00009677"/>
    </source>
</evidence>
<keyword evidence="4 6" id="KW-0975">Bacterial flagellum</keyword>
<proteinExistence type="inferred from homology"/>
<comment type="function">
    <text evidence="5 6">Structural component of flagellum, the bacterial motility apparatus. Part of the rod structure of flagellar basal body.</text>
</comment>
<evidence type="ECO:0000313" key="7">
    <source>
        <dbReference type="EMBL" id="SMA39796.1"/>
    </source>
</evidence>
<keyword evidence="7" id="KW-0969">Cilium</keyword>
<dbReference type="OrthoDB" id="9788334at2"/>
<evidence type="ECO:0000256" key="1">
    <source>
        <dbReference type="ARBA" id="ARBA00004117"/>
    </source>
</evidence>
<evidence type="ECO:0000256" key="4">
    <source>
        <dbReference type="ARBA" id="ARBA00023143"/>
    </source>
</evidence>
<comment type="subcellular location">
    <subcellularLocation>
        <location evidence="1 6">Bacterial flagellum basal body</location>
    </subcellularLocation>
</comment>
<gene>
    <name evidence="7" type="primary">flgB_1</name>
    <name evidence="7" type="ORF">EHSB41UT_01097</name>
</gene>
<dbReference type="GO" id="GO:0030694">
    <property type="term" value="C:bacterial-type flagellum basal body, rod"/>
    <property type="evidence" value="ECO:0007669"/>
    <property type="project" value="InterPro"/>
</dbReference>
<dbReference type="RefSeq" id="WP_087107673.1">
    <property type="nucleotide sequence ID" value="NZ_CBCSCN010000001.1"/>
</dbReference>
<evidence type="ECO:0000256" key="3">
    <source>
        <dbReference type="ARBA" id="ARBA00014376"/>
    </source>
</evidence>
<dbReference type="PANTHER" id="PTHR30435:SF12">
    <property type="entry name" value="FLAGELLAR BASAL BODY ROD PROTEIN FLGB"/>
    <property type="match status" value="1"/>
</dbReference>
<dbReference type="PIRSF" id="PIRSF002889">
    <property type="entry name" value="Rod_FlgB"/>
    <property type="match status" value="1"/>
</dbReference>
<evidence type="ECO:0000256" key="5">
    <source>
        <dbReference type="ARBA" id="ARBA00024934"/>
    </source>
</evidence>
<keyword evidence="8" id="KW-1185">Reference proteome</keyword>
<dbReference type="Proteomes" id="UP000196573">
    <property type="component" value="Unassembled WGS sequence"/>
</dbReference>
<dbReference type="GO" id="GO:0071978">
    <property type="term" value="P:bacterial-type flagellum-dependent swarming motility"/>
    <property type="evidence" value="ECO:0007669"/>
    <property type="project" value="TreeGrafter"/>
</dbReference>
<keyword evidence="7" id="KW-0966">Cell projection</keyword>
<keyword evidence="7" id="KW-0282">Flagellum</keyword>
<dbReference type="NCBIfam" id="TIGR01396">
    <property type="entry name" value="FlgB"/>
    <property type="match status" value="1"/>
</dbReference>
<evidence type="ECO:0000256" key="6">
    <source>
        <dbReference type="PIRNR" id="PIRNR002889"/>
    </source>
</evidence>
<comment type="subunit">
    <text evidence="6">The basal body constitutes a major portion of the flagellar organelle and consists of a number of rings mounted on a central rod.</text>
</comment>
<dbReference type="PANTHER" id="PTHR30435">
    <property type="entry name" value="FLAGELLAR PROTEIN"/>
    <property type="match status" value="1"/>
</dbReference>
<accession>A0A1X7AGX7</accession>
<dbReference type="InterPro" id="IPR006300">
    <property type="entry name" value="FlgB"/>
</dbReference>